<proteinExistence type="predicted"/>
<dbReference type="Gene3D" id="3.40.50.10540">
    <property type="entry name" value="Crotonobetainyl-coa:carnitine coa-transferase, domain 1"/>
    <property type="match status" value="1"/>
</dbReference>
<name>A0ABY3Y0Q4_9ACTN</name>
<feature type="region of interest" description="Disordered" evidence="2">
    <location>
        <begin position="407"/>
        <end position="429"/>
    </location>
</feature>
<feature type="compositionally biased region" description="Polar residues" evidence="2">
    <location>
        <begin position="410"/>
        <end position="420"/>
    </location>
</feature>
<dbReference type="Proteomes" id="UP001202244">
    <property type="component" value="Chromosome"/>
</dbReference>
<sequence length="459" mass="48813">MRTLGTGNDKRNRKRNRHEDTGTGRRRAGSRVVDFQLGGDREAARETGGPGALAGLRVLDLSRVLAGPLCTQMLADHGAEVVKAEPPGGDETRGWGPPFVHEAAEAGEGAEEPERAARTSAYYHNLNRTKRNIVLDLSRAEGRALLGRLLRSTDVLVENFKAGTLANWGYPDERLRARFPALVHCRVTGFGTHGPMGGLPGYDAVLQAYGGLMSVNGEAGGDPLRVGVPVVDMVTGVLAFSGVLLALHERNSSGLGQLVDCALLDTAVGLLHPHSATWLADGQVRPRTGSAHPTIAPYDSFAAADGPLFVGVGNDRQFAALARLLGERGLARDPRFASNPDRVRNVTALRALLAPRFARWHRAELAAKLLHEGVPASPVHDVAEALTSPQVRHRGMVVEHGGYRGIATPVSLTRTPSQRPSAPRPPGADTVEVLREAGLDEDEINAAVASRAVRTAPKG</sequence>
<keyword evidence="1 3" id="KW-0808">Transferase</keyword>
<evidence type="ECO:0000256" key="2">
    <source>
        <dbReference type="SAM" id="MobiDB-lite"/>
    </source>
</evidence>
<dbReference type="PANTHER" id="PTHR48207">
    <property type="entry name" value="SUCCINATE--HYDROXYMETHYLGLUTARATE COA-TRANSFERASE"/>
    <property type="match status" value="1"/>
</dbReference>
<evidence type="ECO:0000313" key="4">
    <source>
        <dbReference type="Proteomes" id="UP001202244"/>
    </source>
</evidence>
<evidence type="ECO:0000256" key="1">
    <source>
        <dbReference type="ARBA" id="ARBA00022679"/>
    </source>
</evidence>
<dbReference type="InterPro" id="IPR050483">
    <property type="entry name" value="CoA-transferase_III_domain"/>
</dbReference>
<feature type="region of interest" description="Disordered" evidence="2">
    <location>
        <begin position="1"/>
        <end position="31"/>
    </location>
</feature>
<evidence type="ECO:0000313" key="3">
    <source>
        <dbReference type="EMBL" id="UNT00180.1"/>
    </source>
</evidence>
<dbReference type="InterPro" id="IPR003673">
    <property type="entry name" value="CoA-Trfase_fam_III"/>
</dbReference>
<gene>
    <name evidence="3" type="ORF">MMF93_29770</name>
</gene>
<dbReference type="Gene3D" id="3.30.1540.10">
    <property type="entry name" value="formyl-coa transferase, domain 3"/>
    <property type="match status" value="1"/>
</dbReference>
<keyword evidence="4" id="KW-1185">Reference proteome</keyword>
<organism evidence="3 4">
    <name type="scientific">Streptomyces tubbatahanensis</name>
    <dbReference type="NCBI Taxonomy" id="2923272"/>
    <lineage>
        <taxon>Bacteria</taxon>
        <taxon>Bacillati</taxon>
        <taxon>Actinomycetota</taxon>
        <taxon>Actinomycetes</taxon>
        <taxon>Kitasatosporales</taxon>
        <taxon>Streptomycetaceae</taxon>
        <taxon>Streptomyces</taxon>
    </lineage>
</organism>
<dbReference type="InterPro" id="IPR023606">
    <property type="entry name" value="CoA-Trfase_III_dom_1_sf"/>
</dbReference>
<protein>
    <submittedName>
        <fullName evidence="3">CoA transferase</fullName>
    </submittedName>
</protein>
<dbReference type="PANTHER" id="PTHR48207:SF3">
    <property type="entry name" value="SUCCINATE--HYDROXYMETHYLGLUTARATE COA-TRANSFERASE"/>
    <property type="match status" value="1"/>
</dbReference>
<accession>A0ABY3Y0Q4</accession>
<dbReference type="SUPFAM" id="SSF89796">
    <property type="entry name" value="CoA-transferase family III (CaiB/BaiF)"/>
    <property type="match status" value="1"/>
</dbReference>
<dbReference type="InterPro" id="IPR044855">
    <property type="entry name" value="CoA-Trfase_III_dom3_sf"/>
</dbReference>
<dbReference type="RefSeq" id="WP_242756263.1">
    <property type="nucleotide sequence ID" value="NZ_CP093846.1"/>
</dbReference>
<dbReference type="Pfam" id="PF02515">
    <property type="entry name" value="CoA_transf_3"/>
    <property type="match status" value="1"/>
</dbReference>
<reference evidence="3 4" key="1">
    <citation type="journal article" date="2023" name="Microbiol. Spectr.">
        <title>Synergy between Genome Mining, Metabolomics, and Bioinformatics Uncovers Antibacterial Chlorinated Carbazole Alkaloids and Their Biosynthetic Gene Cluster from Streptomyces tubbatahanensis sp. nov., a Novel Actinomycete Isolated from Sulu Sea, Philippines.</title>
        <authorList>
            <person name="Tenebro C.P."/>
            <person name="Trono D.J.V.L."/>
            <person name="Balida L.A.P."/>
            <person name="Bayog L.K.A."/>
            <person name="Bruna J.R."/>
            <person name="Sabido E.M."/>
            <person name="Caspe D.P.C."/>
            <person name="de Los Santos E.L.C."/>
            <person name="Saludes J.P."/>
            <person name="Dalisay D.S."/>
        </authorList>
    </citation>
    <scope>NUCLEOTIDE SEQUENCE [LARGE SCALE GENOMIC DNA]</scope>
    <source>
        <strain evidence="3 4">DSD3025</strain>
    </source>
</reference>
<dbReference type="GO" id="GO:0016740">
    <property type="term" value="F:transferase activity"/>
    <property type="evidence" value="ECO:0007669"/>
    <property type="project" value="UniProtKB-KW"/>
</dbReference>
<dbReference type="EMBL" id="CP093846">
    <property type="protein sequence ID" value="UNT00180.1"/>
    <property type="molecule type" value="Genomic_DNA"/>
</dbReference>